<feature type="domain" description="HTH araC/xylS-type" evidence="4">
    <location>
        <begin position="241"/>
        <end position="339"/>
    </location>
</feature>
<evidence type="ECO:0000313" key="6">
    <source>
        <dbReference type="Proteomes" id="UP001165269"/>
    </source>
</evidence>
<dbReference type="EMBL" id="JALDAY010000002">
    <property type="protein sequence ID" value="MCI3270751.1"/>
    <property type="molecule type" value="Genomic_DNA"/>
</dbReference>
<evidence type="ECO:0000256" key="3">
    <source>
        <dbReference type="ARBA" id="ARBA00023163"/>
    </source>
</evidence>
<dbReference type="Proteomes" id="UP001165269">
    <property type="component" value="Unassembled WGS sequence"/>
</dbReference>
<dbReference type="Pfam" id="PF12833">
    <property type="entry name" value="HTH_18"/>
    <property type="match status" value="1"/>
</dbReference>
<dbReference type="InterPro" id="IPR018060">
    <property type="entry name" value="HTH_AraC"/>
</dbReference>
<dbReference type="Pfam" id="PF14525">
    <property type="entry name" value="AraC_binding_2"/>
    <property type="match status" value="1"/>
</dbReference>
<dbReference type="InterPro" id="IPR018062">
    <property type="entry name" value="HTH_AraC-typ_CS"/>
</dbReference>
<keyword evidence="2" id="KW-0238">DNA-binding</keyword>
<dbReference type="InterPro" id="IPR009057">
    <property type="entry name" value="Homeodomain-like_sf"/>
</dbReference>
<gene>
    <name evidence="5" type="ORF">MQP27_06450</name>
</gene>
<accession>A0ABS9Y474</accession>
<dbReference type="InterPro" id="IPR035418">
    <property type="entry name" value="AraC-bd_2"/>
</dbReference>
<dbReference type="PANTHER" id="PTHR46796:SF12">
    <property type="entry name" value="HTH-TYPE DNA-BINDING TRANSCRIPTIONAL ACTIVATOR EUTR"/>
    <property type="match status" value="1"/>
</dbReference>
<name>A0ABS9Y474_9ACTN</name>
<dbReference type="SUPFAM" id="SSF46689">
    <property type="entry name" value="Homeodomain-like"/>
    <property type="match status" value="2"/>
</dbReference>
<evidence type="ECO:0000256" key="2">
    <source>
        <dbReference type="ARBA" id="ARBA00023125"/>
    </source>
</evidence>
<dbReference type="InterPro" id="IPR050204">
    <property type="entry name" value="AraC_XylS_family_regulators"/>
</dbReference>
<keyword evidence="6" id="KW-1185">Reference proteome</keyword>
<keyword evidence="3" id="KW-0804">Transcription</keyword>
<dbReference type="SMART" id="SM00342">
    <property type="entry name" value="HTH_ARAC"/>
    <property type="match status" value="1"/>
</dbReference>
<protein>
    <submittedName>
        <fullName evidence="5">AraC family transcriptional regulator</fullName>
    </submittedName>
</protein>
<evidence type="ECO:0000259" key="4">
    <source>
        <dbReference type="PROSITE" id="PS01124"/>
    </source>
</evidence>
<keyword evidence="1" id="KW-0805">Transcription regulation</keyword>
<comment type="caution">
    <text evidence="5">The sequence shown here is derived from an EMBL/GenBank/DDBJ whole genome shotgun (WGS) entry which is preliminary data.</text>
</comment>
<reference evidence="5" key="1">
    <citation type="submission" date="2022-03" db="EMBL/GenBank/DDBJ databases">
        <title>Streptomyces 7R015 and 7R016 isolated from Barleria lupulina in Thailand.</title>
        <authorList>
            <person name="Kanchanasin P."/>
            <person name="Phongsopitanun W."/>
            <person name="Tanasupawat S."/>
        </authorList>
    </citation>
    <scope>NUCLEOTIDE SEQUENCE</scope>
    <source>
        <strain evidence="5">7R015</strain>
    </source>
</reference>
<dbReference type="Gene3D" id="1.10.10.60">
    <property type="entry name" value="Homeodomain-like"/>
    <property type="match status" value="1"/>
</dbReference>
<dbReference type="PROSITE" id="PS01124">
    <property type="entry name" value="HTH_ARAC_FAMILY_2"/>
    <property type="match status" value="1"/>
</dbReference>
<evidence type="ECO:0000256" key="1">
    <source>
        <dbReference type="ARBA" id="ARBA00023015"/>
    </source>
</evidence>
<evidence type="ECO:0000313" key="5">
    <source>
        <dbReference type="EMBL" id="MCI3270751.1"/>
    </source>
</evidence>
<dbReference type="RefSeq" id="WP_242762128.1">
    <property type="nucleotide sequence ID" value="NZ_JALDAY010000002.1"/>
</dbReference>
<dbReference type="PANTHER" id="PTHR46796">
    <property type="entry name" value="HTH-TYPE TRANSCRIPTIONAL ACTIVATOR RHAS-RELATED"/>
    <property type="match status" value="1"/>
</dbReference>
<sequence length="340" mass="36869">MTNALAYPPTGHPDANTEILGRFPLVRSDDPEQFVAAVNRAYGTPTVALAEPARGKQHYELRALIGHGFTVGYVRSGLAVTITPPPDTGPYYLNLAPSGAVLSEVGDVRILNDPTTAVIMSAGARQRLTPSAAATESIGIKIDRALVDAELTALLGREPRRPVQFTPVLDLTGAAGSGIVALIRFMLVEASRMPGGLFDQPAVQLHHIRTLVVALLTTHQHNYSDALALPESTPRRSRTLRLALEYVERHLTEPITVSDIAEAVGCSVRTLHEHFQTGVGDTPMGWVREQRLQHVHDELRISGRSVTDVASAWGFTHLSRFSASYRSRFGVLPSETVRNA</sequence>
<organism evidence="5 6">
    <name type="scientific">Streptomyces cylindrosporus</name>
    <dbReference type="NCBI Taxonomy" id="2927583"/>
    <lineage>
        <taxon>Bacteria</taxon>
        <taxon>Bacillati</taxon>
        <taxon>Actinomycetota</taxon>
        <taxon>Actinomycetes</taxon>
        <taxon>Kitasatosporales</taxon>
        <taxon>Streptomycetaceae</taxon>
        <taxon>Streptomyces</taxon>
    </lineage>
</organism>
<dbReference type="PROSITE" id="PS00041">
    <property type="entry name" value="HTH_ARAC_FAMILY_1"/>
    <property type="match status" value="1"/>
</dbReference>
<proteinExistence type="predicted"/>